<comment type="caution">
    <text evidence="2">The sequence shown here is derived from an EMBL/GenBank/DDBJ whole genome shotgun (WGS) entry which is preliminary data.</text>
</comment>
<evidence type="ECO:0000313" key="2">
    <source>
        <dbReference type="EMBL" id="KAK0069164.1"/>
    </source>
</evidence>
<proteinExistence type="predicted"/>
<dbReference type="EMBL" id="JASAOG010000003">
    <property type="protein sequence ID" value="KAK0069164.1"/>
    <property type="molecule type" value="Genomic_DNA"/>
</dbReference>
<feature type="domain" description="Ig-like" evidence="1">
    <location>
        <begin position="14"/>
        <end position="66"/>
    </location>
</feature>
<gene>
    <name evidence="2" type="ORF">Bpfe_001346</name>
</gene>
<evidence type="ECO:0000259" key="1">
    <source>
        <dbReference type="PROSITE" id="PS50835"/>
    </source>
</evidence>
<organism evidence="2 3">
    <name type="scientific">Biomphalaria pfeifferi</name>
    <name type="common">Bloodfluke planorb</name>
    <name type="synonym">Freshwater snail</name>
    <dbReference type="NCBI Taxonomy" id="112525"/>
    <lineage>
        <taxon>Eukaryota</taxon>
        <taxon>Metazoa</taxon>
        <taxon>Spiralia</taxon>
        <taxon>Lophotrochozoa</taxon>
        <taxon>Mollusca</taxon>
        <taxon>Gastropoda</taxon>
        <taxon>Heterobranchia</taxon>
        <taxon>Euthyneura</taxon>
        <taxon>Panpulmonata</taxon>
        <taxon>Hygrophila</taxon>
        <taxon>Lymnaeoidea</taxon>
        <taxon>Planorbidae</taxon>
        <taxon>Biomphalaria</taxon>
    </lineage>
</organism>
<accession>A0AAD8CA98</accession>
<keyword evidence="3" id="KW-1185">Reference proteome</keyword>
<feature type="non-terminal residue" evidence="2">
    <location>
        <position position="66"/>
    </location>
</feature>
<evidence type="ECO:0000313" key="3">
    <source>
        <dbReference type="Proteomes" id="UP001233172"/>
    </source>
</evidence>
<dbReference type="InterPro" id="IPR007110">
    <property type="entry name" value="Ig-like_dom"/>
</dbReference>
<name>A0AAD8CA98_BIOPF</name>
<reference evidence="2" key="1">
    <citation type="journal article" date="2023" name="PLoS Negl. Trop. Dis.">
        <title>A genome sequence for Biomphalaria pfeifferi, the major vector snail for the human-infecting parasite Schistosoma mansoni.</title>
        <authorList>
            <person name="Bu L."/>
            <person name="Lu L."/>
            <person name="Laidemitt M.R."/>
            <person name="Zhang S.M."/>
            <person name="Mutuku M."/>
            <person name="Mkoji G."/>
            <person name="Steinauer M."/>
            <person name="Loker E.S."/>
        </authorList>
    </citation>
    <scope>NUCLEOTIDE SEQUENCE</scope>
    <source>
        <strain evidence="2">KasaAsao</strain>
    </source>
</reference>
<reference evidence="2" key="2">
    <citation type="submission" date="2023-04" db="EMBL/GenBank/DDBJ databases">
        <authorList>
            <person name="Bu L."/>
            <person name="Lu L."/>
            <person name="Laidemitt M.R."/>
            <person name="Zhang S.M."/>
            <person name="Mutuku M."/>
            <person name="Mkoji G."/>
            <person name="Steinauer M."/>
            <person name="Loker E.S."/>
        </authorList>
    </citation>
    <scope>NUCLEOTIDE SEQUENCE</scope>
    <source>
        <strain evidence="2">KasaAsao</strain>
        <tissue evidence="2">Whole Snail</tissue>
    </source>
</reference>
<feature type="non-terminal residue" evidence="2">
    <location>
        <position position="1"/>
    </location>
</feature>
<sequence>LPNILLSNECFNGPNIVHGYIKPGAIAVCVCYLDNTGYPPASLKWTNSSNLNLGTFLNNSATSLTI</sequence>
<dbReference type="AlphaFoldDB" id="A0AAD8CA98"/>
<dbReference type="PROSITE" id="PS50835">
    <property type="entry name" value="IG_LIKE"/>
    <property type="match status" value="1"/>
</dbReference>
<protein>
    <recommendedName>
        <fullName evidence="1">Ig-like domain-containing protein</fullName>
    </recommendedName>
</protein>
<dbReference type="Proteomes" id="UP001233172">
    <property type="component" value="Unassembled WGS sequence"/>
</dbReference>